<proteinExistence type="predicted"/>
<evidence type="ECO:0000313" key="1">
    <source>
        <dbReference type="EMBL" id="QQO91881.1"/>
    </source>
</evidence>
<dbReference type="Proteomes" id="UP000595566">
    <property type="component" value="Segment"/>
</dbReference>
<name>A0A7T8ERN3_9CAUD</name>
<protein>
    <submittedName>
        <fullName evidence="1">Uncharacterized protein</fullName>
    </submittedName>
</protein>
<gene>
    <name evidence="1" type="ORF">immuto26A_202</name>
</gene>
<accession>A0A7T8ERN3</accession>
<dbReference type="EMBL" id="MW353175">
    <property type="protein sequence ID" value="QQO91881.1"/>
    <property type="molecule type" value="Genomic_DNA"/>
</dbReference>
<keyword evidence="2" id="KW-1185">Reference proteome</keyword>
<organism evidence="1 2">
    <name type="scientific">Flavobacterium phage vB_FspM_immuto_2-6A</name>
    <dbReference type="NCBI Taxonomy" id="2801477"/>
    <lineage>
        <taxon>Viruses</taxon>
        <taxon>Duplodnaviria</taxon>
        <taxon>Heunggongvirae</taxon>
        <taxon>Uroviricota</taxon>
        <taxon>Caudoviricetes</taxon>
        <taxon>Immutovirus</taxon>
        <taxon>Immutovirus immuto</taxon>
    </lineage>
</organism>
<reference evidence="1 2" key="1">
    <citation type="submission" date="2020-12" db="EMBL/GenBank/DDBJ databases">
        <title>Dynamics of Baltic Sea phages driven by environmental changes.</title>
        <authorList>
            <person name="Hoetzinger M."/>
            <person name="Nilsson E."/>
            <person name="Holmfeldt K."/>
        </authorList>
    </citation>
    <scope>NUCLEOTIDE SEQUENCE [LARGE SCALE GENOMIC DNA]</scope>
</reference>
<sequence>MENNFDIHKWQAKFLKESTIQEQGGYVEVMGPDFDQAIELLQSAWVEWKNGPATEPEDIPQAKQDILGYIASLLR</sequence>
<evidence type="ECO:0000313" key="2">
    <source>
        <dbReference type="Proteomes" id="UP000595566"/>
    </source>
</evidence>